<dbReference type="OrthoDB" id="7813621at2"/>
<dbReference type="InterPro" id="IPR055438">
    <property type="entry name" value="AstE_AspA_cat"/>
</dbReference>
<keyword evidence="3" id="KW-0378">Hydrolase</keyword>
<keyword evidence="4" id="KW-0862">Zinc</keyword>
<evidence type="ECO:0000313" key="8">
    <source>
        <dbReference type="Proteomes" id="UP000321746"/>
    </source>
</evidence>
<evidence type="ECO:0000313" key="7">
    <source>
        <dbReference type="EMBL" id="GEN62255.1"/>
    </source>
</evidence>
<evidence type="ECO:0000256" key="3">
    <source>
        <dbReference type="ARBA" id="ARBA00022801"/>
    </source>
</evidence>
<feature type="domain" description="Succinylglutamate desuccinylase/Aspartoacylase catalytic" evidence="6">
    <location>
        <begin position="77"/>
        <end position="180"/>
    </location>
</feature>
<evidence type="ECO:0000256" key="4">
    <source>
        <dbReference type="ARBA" id="ARBA00022833"/>
    </source>
</evidence>
<dbReference type="GO" id="GO:0046872">
    <property type="term" value="F:metal ion binding"/>
    <property type="evidence" value="ECO:0007669"/>
    <property type="project" value="UniProtKB-KW"/>
</dbReference>
<reference evidence="7 8" key="1">
    <citation type="submission" date="2019-07" db="EMBL/GenBank/DDBJ databases">
        <title>Whole genome shotgun sequence of Acetobacter oeni NBRC 105207.</title>
        <authorList>
            <person name="Hosoyama A."/>
            <person name="Uohara A."/>
            <person name="Ohji S."/>
            <person name="Ichikawa N."/>
        </authorList>
    </citation>
    <scope>NUCLEOTIDE SEQUENCE [LARGE SCALE GENOMIC DNA]</scope>
    <source>
        <strain evidence="7 8">NBRC 105207</strain>
    </source>
</reference>
<evidence type="ECO:0000256" key="2">
    <source>
        <dbReference type="ARBA" id="ARBA00022723"/>
    </source>
</evidence>
<sequence length="353" mass="37859">MIPDAPAPSGPVPGSQQASPPQDNPIRVPAPRLSDKLPPLPQKIPGFAIEITPPDLAPWREGNTGLAGVHRLTGPAPGPHIAITALMHGNEYAGAIVLDDLLRAAFTPKRGTLSLIFLNLNAFGRFTRNAPTVSRFVDDDMNRLWCRKLLTTTEPSLERDRVATLLPYIETVDTLLDLHSMLWPAPPMLLAGPAAGGRSLATDIATPPLVISDHGHATGPRLIDSHHFTGTKARACLLEAGQHWSRDTLAVTRETTTRFLALNGLTNAAATALPPPQQATVTDRIVARTASFTFLPTISGGQIIPKRGTLIAQDGPDEIRTPYDNCLLVIPNFRTARSHTAVRLARLTTASPS</sequence>
<feature type="compositionally biased region" description="Pro residues" evidence="5">
    <location>
        <begin position="1"/>
        <end position="11"/>
    </location>
</feature>
<evidence type="ECO:0000259" key="6">
    <source>
        <dbReference type="Pfam" id="PF24827"/>
    </source>
</evidence>
<organism evidence="7 8">
    <name type="scientific">Acetobacter oeni</name>
    <dbReference type="NCBI Taxonomy" id="304077"/>
    <lineage>
        <taxon>Bacteria</taxon>
        <taxon>Pseudomonadati</taxon>
        <taxon>Pseudomonadota</taxon>
        <taxon>Alphaproteobacteria</taxon>
        <taxon>Acetobacterales</taxon>
        <taxon>Acetobacteraceae</taxon>
        <taxon>Acetobacter</taxon>
    </lineage>
</organism>
<accession>A0A511XH37</accession>
<evidence type="ECO:0000256" key="5">
    <source>
        <dbReference type="SAM" id="MobiDB-lite"/>
    </source>
</evidence>
<dbReference type="Gene3D" id="3.40.630.10">
    <property type="entry name" value="Zn peptidases"/>
    <property type="match status" value="1"/>
</dbReference>
<keyword evidence="2" id="KW-0479">Metal-binding</keyword>
<dbReference type="Proteomes" id="UP000321746">
    <property type="component" value="Unassembled WGS sequence"/>
</dbReference>
<feature type="region of interest" description="Disordered" evidence="5">
    <location>
        <begin position="1"/>
        <end position="39"/>
    </location>
</feature>
<name>A0A511XH37_9PROT</name>
<proteinExistence type="predicted"/>
<comment type="cofactor">
    <cofactor evidence="1">
        <name>Zn(2+)</name>
        <dbReference type="ChEBI" id="CHEBI:29105"/>
    </cofactor>
</comment>
<dbReference type="RefSeq" id="WP_146885645.1">
    <property type="nucleotide sequence ID" value="NZ_BJYG01000004.1"/>
</dbReference>
<protein>
    <submittedName>
        <fullName evidence="7">Succinylglutamate desuccinylase</fullName>
    </submittedName>
</protein>
<keyword evidence="8" id="KW-1185">Reference proteome</keyword>
<dbReference type="SUPFAM" id="SSF53187">
    <property type="entry name" value="Zn-dependent exopeptidases"/>
    <property type="match status" value="1"/>
</dbReference>
<dbReference type="EMBL" id="BJYG01000004">
    <property type="protein sequence ID" value="GEN62255.1"/>
    <property type="molecule type" value="Genomic_DNA"/>
</dbReference>
<dbReference type="GO" id="GO:0016788">
    <property type="term" value="F:hydrolase activity, acting on ester bonds"/>
    <property type="evidence" value="ECO:0007669"/>
    <property type="project" value="InterPro"/>
</dbReference>
<evidence type="ECO:0000256" key="1">
    <source>
        <dbReference type="ARBA" id="ARBA00001947"/>
    </source>
</evidence>
<dbReference type="Pfam" id="PF24827">
    <property type="entry name" value="AstE_AspA_cat"/>
    <property type="match status" value="1"/>
</dbReference>
<comment type="caution">
    <text evidence="7">The sequence shown here is derived from an EMBL/GenBank/DDBJ whole genome shotgun (WGS) entry which is preliminary data.</text>
</comment>
<gene>
    <name evidence="7" type="ORF">AOE01nite_04790</name>
</gene>
<dbReference type="AlphaFoldDB" id="A0A511XH37"/>